<feature type="domain" description="Tyrosine-protein phosphatase" evidence="3">
    <location>
        <begin position="67"/>
        <end position="449"/>
    </location>
</feature>
<dbReference type="Pfam" id="PF00102">
    <property type="entry name" value="Y_phosphatase"/>
    <property type="match status" value="3"/>
</dbReference>
<evidence type="ECO:0000256" key="2">
    <source>
        <dbReference type="SAM" id="MobiDB-lite"/>
    </source>
</evidence>
<feature type="compositionally biased region" description="Polar residues" evidence="2">
    <location>
        <begin position="385"/>
        <end position="409"/>
    </location>
</feature>
<dbReference type="CDD" id="cd18533">
    <property type="entry name" value="PTP_fungal"/>
    <property type="match status" value="1"/>
</dbReference>
<feature type="compositionally biased region" description="Polar residues" evidence="2">
    <location>
        <begin position="263"/>
        <end position="274"/>
    </location>
</feature>
<comment type="caution">
    <text evidence="5">The sequence shown here is derived from an EMBL/GenBank/DDBJ whole genome shotgun (WGS) entry which is preliminary data.</text>
</comment>
<dbReference type="InterPro" id="IPR029021">
    <property type="entry name" value="Prot-tyrosine_phosphatase-like"/>
</dbReference>
<feature type="region of interest" description="Disordered" evidence="2">
    <location>
        <begin position="494"/>
        <end position="562"/>
    </location>
</feature>
<dbReference type="EMBL" id="AMWN01000001">
    <property type="protein sequence ID" value="EXJ96040.1"/>
    <property type="molecule type" value="Genomic_DNA"/>
</dbReference>
<sequence length="562" mass="62079">MPQSLIISTPPSHSVKRQRSQEIGPESSRPASSGTTPSTRSTNEIDDSARQVALKLPSYLKKTRQEITTAFQDLEWKQRYRLQHAFQNPETSPFRVDRSPAVVSRNRYGNVQPWESARVKLRKPIGGSDYVNASPITLSSRNVHQYQRSDSSASASAAQVECRYIASQGPKEGQFSHFWHMVMQETTGEVGVIVMLTQLYEGNKEKCAQYYPPNFDNPTIALAAHEDGNGNESARSTDDGDPFLDAPAMIADADGVGTDSHSDNPASQSDQANQGQCGTVTLMSLHEDIKLGCEVRRLKLTIDGESKEIYHYFYKNWPDFGKPEAEDRKALMELTKVTKEVAGDSPRVVHCSAGVGRTGTWIALDFLLQELEAGVLIESSSYFANHQPPSRSSSNATWGKSGPSKPTTPDSKDEEDAIFETVNALREQRMMMVMNELQYSFLYEALKEAFIEKYAQKETGPMVAGVLEPSPKIARKGAPFGGMFEDTHVGQVQGDEDTVSEAGLESEAETEIMEKGKQDGDPQSALEAATDAPDPYAAVAPETIREGQRKQEQDEVRDHEVK</sequence>
<dbReference type="InterPro" id="IPR050348">
    <property type="entry name" value="Protein-Tyr_Phosphatase"/>
</dbReference>
<feature type="region of interest" description="Disordered" evidence="2">
    <location>
        <begin position="223"/>
        <end position="274"/>
    </location>
</feature>
<dbReference type="InterPro" id="IPR003595">
    <property type="entry name" value="Tyr_Pase_cat"/>
</dbReference>
<dbReference type="PRINTS" id="PR00700">
    <property type="entry name" value="PRTYPHPHTASE"/>
</dbReference>
<proteinExistence type="inferred from homology"/>
<protein>
    <recommendedName>
        <fullName evidence="7">Protein-tyrosine phosphatase</fullName>
    </recommendedName>
</protein>
<dbReference type="SMART" id="SM00404">
    <property type="entry name" value="PTPc_motif"/>
    <property type="match status" value="1"/>
</dbReference>
<evidence type="ECO:0000259" key="3">
    <source>
        <dbReference type="PROSITE" id="PS50055"/>
    </source>
</evidence>
<name>W9Z263_9EURO</name>
<evidence type="ECO:0000313" key="6">
    <source>
        <dbReference type="Proteomes" id="UP000019484"/>
    </source>
</evidence>
<feature type="compositionally biased region" description="Polar residues" evidence="2">
    <location>
        <begin position="1"/>
        <end position="12"/>
    </location>
</feature>
<feature type="compositionally biased region" description="Acidic residues" evidence="2">
    <location>
        <begin position="494"/>
        <end position="511"/>
    </location>
</feature>
<dbReference type="OrthoDB" id="10253954at2759"/>
<accession>W9Z263</accession>
<dbReference type="InterPro" id="IPR000242">
    <property type="entry name" value="PTP_cat"/>
</dbReference>
<dbReference type="SMART" id="SM00194">
    <property type="entry name" value="PTPc"/>
    <property type="match status" value="1"/>
</dbReference>
<dbReference type="PROSITE" id="PS50055">
    <property type="entry name" value="TYR_PHOSPHATASE_PTP"/>
    <property type="match status" value="1"/>
</dbReference>
<gene>
    <name evidence="5" type="ORF">A1O1_01166</name>
</gene>
<reference evidence="5 6" key="1">
    <citation type="submission" date="2013-03" db="EMBL/GenBank/DDBJ databases">
        <title>The Genome Sequence of Capronia coronata CBS 617.96.</title>
        <authorList>
            <consortium name="The Broad Institute Genomics Platform"/>
            <person name="Cuomo C."/>
            <person name="de Hoog S."/>
            <person name="Gorbushina A."/>
            <person name="Walker B."/>
            <person name="Young S.K."/>
            <person name="Zeng Q."/>
            <person name="Gargeya S."/>
            <person name="Fitzgerald M."/>
            <person name="Haas B."/>
            <person name="Abouelleil A."/>
            <person name="Allen A.W."/>
            <person name="Alvarado L."/>
            <person name="Arachchi H.M."/>
            <person name="Berlin A.M."/>
            <person name="Chapman S.B."/>
            <person name="Gainer-Dewar J."/>
            <person name="Goldberg J."/>
            <person name="Griggs A."/>
            <person name="Gujja S."/>
            <person name="Hansen M."/>
            <person name="Howarth C."/>
            <person name="Imamovic A."/>
            <person name="Ireland A."/>
            <person name="Larimer J."/>
            <person name="McCowan C."/>
            <person name="Murphy C."/>
            <person name="Pearson M."/>
            <person name="Poon T.W."/>
            <person name="Priest M."/>
            <person name="Roberts A."/>
            <person name="Saif S."/>
            <person name="Shea T."/>
            <person name="Sisk P."/>
            <person name="Sykes S."/>
            <person name="Wortman J."/>
            <person name="Nusbaum C."/>
            <person name="Birren B."/>
        </authorList>
    </citation>
    <scope>NUCLEOTIDE SEQUENCE [LARGE SCALE GENOMIC DNA]</scope>
    <source>
        <strain evidence="5 6">CBS 617.96</strain>
    </source>
</reference>
<dbReference type="InterPro" id="IPR016130">
    <property type="entry name" value="Tyr_Pase_AS"/>
</dbReference>
<dbReference type="AlphaFoldDB" id="W9Z263"/>
<dbReference type="eggNOG" id="KOG0789">
    <property type="taxonomic scope" value="Eukaryota"/>
</dbReference>
<dbReference type="InterPro" id="IPR000387">
    <property type="entry name" value="Tyr_Pase_dom"/>
</dbReference>
<dbReference type="PANTHER" id="PTHR19134">
    <property type="entry name" value="RECEPTOR-TYPE TYROSINE-PROTEIN PHOSPHATASE"/>
    <property type="match status" value="1"/>
</dbReference>
<dbReference type="PROSITE" id="PS00383">
    <property type="entry name" value="TYR_PHOSPHATASE_1"/>
    <property type="match status" value="1"/>
</dbReference>
<evidence type="ECO:0000256" key="1">
    <source>
        <dbReference type="ARBA" id="ARBA00009649"/>
    </source>
</evidence>
<organism evidence="5 6">
    <name type="scientific">Capronia coronata CBS 617.96</name>
    <dbReference type="NCBI Taxonomy" id="1182541"/>
    <lineage>
        <taxon>Eukaryota</taxon>
        <taxon>Fungi</taxon>
        <taxon>Dikarya</taxon>
        <taxon>Ascomycota</taxon>
        <taxon>Pezizomycotina</taxon>
        <taxon>Eurotiomycetes</taxon>
        <taxon>Chaetothyriomycetidae</taxon>
        <taxon>Chaetothyriales</taxon>
        <taxon>Herpotrichiellaceae</taxon>
        <taxon>Capronia</taxon>
    </lineage>
</organism>
<dbReference type="PROSITE" id="PS50056">
    <property type="entry name" value="TYR_PHOSPHATASE_2"/>
    <property type="match status" value="1"/>
</dbReference>
<feature type="compositionally biased region" description="Polar residues" evidence="2">
    <location>
        <begin position="29"/>
        <end position="42"/>
    </location>
</feature>
<feature type="region of interest" description="Disordered" evidence="2">
    <location>
        <begin position="1"/>
        <end position="50"/>
    </location>
</feature>
<feature type="region of interest" description="Disordered" evidence="2">
    <location>
        <begin position="385"/>
        <end position="415"/>
    </location>
</feature>
<dbReference type="Proteomes" id="UP000019484">
    <property type="component" value="Unassembled WGS sequence"/>
</dbReference>
<feature type="compositionally biased region" description="Basic and acidic residues" evidence="2">
    <location>
        <begin position="543"/>
        <end position="562"/>
    </location>
</feature>
<evidence type="ECO:0008006" key="7">
    <source>
        <dbReference type="Google" id="ProtNLM"/>
    </source>
</evidence>
<dbReference type="PANTHER" id="PTHR19134:SF449">
    <property type="entry name" value="TYROSINE-PROTEIN PHOSPHATASE 1"/>
    <property type="match status" value="1"/>
</dbReference>
<dbReference type="GO" id="GO:0004725">
    <property type="term" value="F:protein tyrosine phosphatase activity"/>
    <property type="evidence" value="ECO:0007669"/>
    <property type="project" value="InterPro"/>
</dbReference>
<feature type="domain" description="Tyrosine specific protein phosphatases" evidence="4">
    <location>
        <begin position="328"/>
        <end position="440"/>
    </location>
</feature>
<dbReference type="STRING" id="1182541.W9Z263"/>
<comment type="similarity">
    <text evidence="1">Belongs to the protein-tyrosine phosphatase family. Non-receptor class subfamily.</text>
</comment>
<dbReference type="GeneID" id="19156068"/>
<evidence type="ECO:0000313" key="5">
    <source>
        <dbReference type="EMBL" id="EXJ96040.1"/>
    </source>
</evidence>
<keyword evidence="6" id="KW-1185">Reference proteome</keyword>
<dbReference type="RefSeq" id="XP_007720269.1">
    <property type="nucleotide sequence ID" value="XM_007722079.1"/>
</dbReference>
<evidence type="ECO:0000259" key="4">
    <source>
        <dbReference type="PROSITE" id="PS50056"/>
    </source>
</evidence>
<dbReference type="Gene3D" id="3.90.190.10">
    <property type="entry name" value="Protein tyrosine phosphatase superfamily"/>
    <property type="match status" value="1"/>
</dbReference>
<dbReference type="SUPFAM" id="SSF52799">
    <property type="entry name" value="(Phosphotyrosine protein) phosphatases II"/>
    <property type="match status" value="1"/>
</dbReference>
<dbReference type="HOGENOM" id="CLU_001645_9_12_1"/>